<dbReference type="InterPro" id="IPR033010">
    <property type="entry name" value="Cdc20/Fizzy"/>
</dbReference>
<keyword evidence="1 4" id="KW-0853">WD repeat</keyword>
<dbReference type="Pfam" id="PF00400">
    <property type="entry name" value="WD40"/>
    <property type="match status" value="3"/>
</dbReference>
<dbReference type="InterPro" id="IPR015943">
    <property type="entry name" value="WD40/YVTN_repeat-like_dom_sf"/>
</dbReference>
<feature type="compositionally biased region" description="Acidic residues" evidence="5">
    <location>
        <begin position="414"/>
        <end position="433"/>
    </location>
</feature>
<protein>
    <recommendedName>
        <fullName evidence="8">Anaphase-promoting complex subunit 4 WD40 domain-containing protein</fullName>
    </recommendedName>
</protein>
<evidence type="ECO:0000313" key="6">
    <source>
        <dbReference type="EMBL" id="KAK8883148.1"/>
    </source>
</evidence>
<evidence type="ECO:0000256" key="2">
    <source>
        <dbReference type="ARBA" id="ARBA00022737"/>
    </source>
</evidence>
<name>A0ABR2JWF1_9EUKA</name>
<evidence type="ECO:0000256" key="5">
    <source>
        <dbReference type="SAM" id="MobiDB-lite"/>
    </source>
</evidence>
<dbReference type="PROSITE" id="PS00678">
    <property type="entry name" value="WD_REPEATS_1"/>
    <property type="match status" value="2"/>
</dbReference>
<evidence type="ECO:0000256" key="1">
    <source>
        <dbReference type="ARBA" id="ARBA00022574"/>
    </source>
</evidence>
<dbReference type="PANTHER" id="PTHR19918:SF1">
    <property type="entry name" value="FIZZY-RELATED PROTEIN HOMOLOG"/>
    <property type="match status" value="1"/>
</dbReference>
<dbReference type="InterPro" id="IPR019775">
    <property type="entry name" value="WD40_repeat_CS"/>
</dbReference>
<feature type="region of interest" description="Disordered" evidence="5">
    <location>
        <begin position="405"/>
        <end position="510"/>
    </location>
</feature>
<dbReference type="PROSITE" id="PS50294">
    <property type="entry name" value="WD_REPEATS_REGION"/>
    <property type="match status" value="1"/>
</dbReference>
<keyword evidence="7" id="KW-1185">Reference proteome</keyword>
<feature type="repeat" description="WD" evidence="4">
    <location>
        <begin position="611"/>
        <end position="642"/>
    </location>
</feature>
<evidence type="ECO:0008006" key="8">
    <source>
        <dbReference type="Google" id="ProtNLM"/>
    </source>
</evidence>
<dbReference type="PROSITE" id="PS50082">
    <property type="entry name" value="WD_REPEATS_2"/>
    <property type="match status" value="3"/>
</dbReference>
<dbReference type="SMART" id="SM00320">
    <property type="entry name" value="WD40"/>
    <property type="match status" value="5"/>
</dbReference>
<evidence type="ECO:0000256" key="3">
    <source>
        <dbReference type="ARBA" id="ARBA00023306"/>
    </source>
</evidence>
<dbReference type="SUPFAM" id="SSF50978">
    <property type="entry name" value="WD40 repeat-like"/>
    <property type="match status" value="1"/>
</dbReference>
<sequence>MSYADLLKQTPIANRTSTDRLIAPPRIMKSQSNLLSSSGSSSNLINKTSSLSNINEANTNTNQVNVSPLASPAQRNAITPERNSSISSIASQPRLSNLVRRSSEFSPSSLRTVRFGRGIDGRYNYSPKRQRIASSSSMNLFPHTSGQDIFHSTLDFQLQARRPGNIRIAASASGSDISLLSSPGGSSARQLPTKPNHKITLNGISQDFYISPMDWSKSQQIGITICGTVTFINAKTGVIRTLNNTPNESTSLRFNTDGTILAIGCDDGKLVLYSPLTQSITQSYPISDSTVLVSDWKDNLIASGTRDGLFALVDTRDNTSIISDHIHHQEICGVKWSPHNHYTLATSSNDCTVKIWDIRYLTANSSSAPANAEPLSNSNSSYVARRASAMSSTYISRRASSISRASSDSSLGELGDEDDDNSDASILQDDDNSDASILQDSSGEDSSLQEDFSEDDSLAEAQEDEPTSQITLTETISQPNSSDSSSLGLNSIQPAPSNPTPQNVRSSLSTTTLRHAPVPLVHYEEHQAAIRALAFSPTSDSIIVTGGGTSDKTIKMWDINTGDTIYSIDTGSQVCNLFWNEEYNEIFSTHGFSQNHLALWRGFDLSAIAQFYEHKQRVLFMTPSPDGTKVATAAPNDGIQIWAMFPSRRLSLTNSMQLVR</sequence>
<comment type="caution">
    <text evidence="6">The sequence shown here is derived from an EMBL/GenBank/DDBJ whole genome shotgun (WGS) entry which is preliminary data.</text>
</comment>
<dbReference type="Proteomes" id="UP001470230">
    <property type="component" value="Unassembled WGS sequence"/>
</dbReference>
<evidence type="ECO:0000313" key="7">
    <source>
        <dbReference type="Proteomes" id="UP001470230"/>
    </source>
</evidence>
<feature type="compositionally biased region" description="Polar residues" evidence="5">
    <location>
        <begin position="500"/>
        <end position="510"/>
    </location>
</feature>
<dbReference type="InterPro" id="IPR001680">
    <property type="entry name" value="WD40_rpt"/>
</dbReference>
<feature type="repeat" description="WD" evidence="4">
    <location>
        <begin position="523"/>
        <end position="567"/>
    </location>
</feature>
<dbReference type="EMBL" id="JAPFFF010000009">
    <property type="protein sequence ID" value="KAK8883148.1"/>
    <property type="molecule type" value="Genomic_DNA"/>
</dbReference>
<keyword evidence="3" id="KW-0131">Cell cycle</keyword>
<keyword evidence="2" id="KW-0677">Repeat</keyword>
<feature type="repeat" description="WD" evidence="4">
    <location>
        <begin position="327"/>
        <end position="359"/>
    </location>
</feature>
<feature type="compositionally biased region" description="Low complexity" evidence="5">
    <location>
        <begin position="476"/>
        <end position="493"/>
    </location>
</feature>
<dbReference type="InterPro" id="IPR036322">
    <property type="entry name" value="WD40_repeat_dom_sf"/>
</dbReference>
<dbReference type="Gene3D" id="2.130.10.10">
    <property type="entry name" value="YVTN repeat-like/Quinoprotein amine dehydrogenase"/>
    <property type="match status" value="2"/>
</dbReference>
<organism evidence="6 7">
    <name type="scientific">Tritrichomonas musculus</name>
    <dbReference type="NCBI Taxonomy" id="1915356"/>
    <lineage>
        <taxon>Eukaryota</taxon>
        <taxon>Metamonada</taxon>
        <taxon>Parabasalia</taxon>
        <taxon>Tritrichomonadida</taxon>
        <taxon>Tritrichomonadidae</taxon>
        <taxon>Tritrichomonas</taxon>
    </lineage>
</organism>
<reference evidence="6 7" key="1">
    <citation type="submission" date="2024-04" db="EMBL/GenBank/DDBJ databases">
        <title>Tritrichomonas musculus Genome.</title>
        <authorList>
            <person name="Alves-Ferreira E."/>
            <person name="Grigg M."/>
            <person name="Lorenzi H."/>
            <person name="Galac M."/>
        </authorList>
    </citation>
    <scope>NUCLEOTIDE SEQUENCE [LARGE SCALE GENOMIC DNA]</scope>
    <source>
        <strain evidence="6 7">EAF2021</strain>
    </source>
</reference>
<proteinExistence type="predicted"/>
<feature type="compositionally biased region" description="Polar residues" evidence="5">
    <location>
        <begin position="434"/>
        <end position="446"/>
    </location>
</feature>
<evidence type="ECO:0000256" key="4">
    <source>
        <dbReference type="PROSITE-ProRule" id="PRU00221"/>
    </source>
</evidence>
<dbReference type="PANTHER" id="PTHR19918">
    <property type="entry name" value="CELL DIVISION CYCLE 20 CDC20 FIZZY -RELATED"/>
    <property type="match status" value="1"/>
</dbReference>
<gene>
    <name evidence="6" type="ORF">M9Y10_045796</name>
</gene>
<accession>A0ABR2JWF1</accession>
<feature type="compositionally biased region" description="Acidic residues" evidence="5">
    <location>
        <begin position="447"/>
        <end position="466"/>
    </location>
</feature>